<reference evidence="3" key="2">
    <citation type="journal article" date="2014" name="BMC Genomics">
        <title>An improved genome of the model marine alga Ostreococcus tauri unfolds by assessing Illumina de novo assemblies.</title>
        <authorList>
            <person name="Blanc-Mathieu R."/>
            <person name="Verhelst B."/>
            <person name="Derelle E."/>
            <person name="Rombauts S."/>
            <person name="Bouget F.Y."/>
            <person name="Carre I."/>
            <person name="Chateau A."/>
            <person name="Eyre-Walker A."/>
            <person name="Grimsley N."/>
            <person name="Moreau H."/>
            <person name="Piegu B."/>
            <person name="Rivals E."/>
            <person name="Schackwitz W."/>
            <person name="Van de Peer Y."/>
            <person name="Piganeau G."/>
        </authorList>
    </citation>
    <scope>NUCLEOTIDE SEQUENCE</scope>
    <source>
        <strain evidence="3">RCC4221</strain>
    </source>
</reference>
<dbReference type="SUPFAM" id="SSF48452">
    <property type="entry name" value="TPR-like"/>
    <property type="match status" value="1"/>
</dbReference>
<accession>A0A1Y5I7L3</accession>
<dbReference type="PANTHER" id="PTHR44858">
    <property type="entry name" value="TETRATRICOPEPTIDE REPEAT PROTEIN 6"/>
    <property type="match status" value="1"/>
</dbReference>
<keyword evidence="1" id="KW-0677">Repeat</keyword>
<dbReference type="Gene3D" id="1.25.40.10">
    <property type="entry name" value="Tetratricopeptide repeat domain"/>
    <property type="match status" value="2"/>
</dbReference>
<evidence type="ECO:0000313" key="4">
    <source>
        <dbReference type="EMBL" id="OUS43025.1"/>
    </source>
</evidence>
<dbReference type="SMART" id="SM00028">
    <property type="entry name" value="TPR"/>
    <property type="match status" value="4"/>
</dbReference>
<dbReference type="Proteomes" id="UP000195557">
    <property type="component" value="Unassembled WGS sequence"/>
</dbReference>
<dbReference type="OrthoDB" id="1926212at2759"/>
<keyword evidence="2" id="KW-0802">TPR repeat</keyword>
<accession>A0A090MCS2</accession>
<sequence>MESSEELQRELGEAYSRRDFATALRAARRLRELEPGLTWTEAEAQISVDAKKFDEAIGAYDDAYAMCEGDAGAAARVLAGRGLAREGVYDFANALKDYDEVLRLCAEGGFAPDPYTVNARGNVKGSLGDWAGARDDYNDAARLFQGAKGFKNGMSTTQRLDGAIYAQANAALASVQLGEEQNALKSLEGLVRRAPNSADARAAVASLYYSSGRFEDAEEMWVQACSRESGCAQYKDIDYVTRIRRWPPAMVEKLKSFLAVS</sequence>
<gene>
    <name evidence="4" type="ORF">BE221DRAFT_208023</name>
    <name evidence="3" type="ORF">OT_ostta12g01440</name>
</gene>
<evidence type="ECO:0000256" key="2">
    <source>
        <dbReference type="ARBA" id="ARBA00022803"/>
    </source>
</evidence>
<dbReference type="EMBL" id="KZ155835">
    <property type="protein sequence ID" value="OUS43025.1"/>
    <property type="molecule type" value="Genomic_DNA"/>
</dbReference>
<dbReference type="InParanoid" id="A0A090MCS2"/>
<dbReference type="Proteomes" id="UP000009170">
    <property type="component" value="Unassembled WGS sequence"/>
</dbReference>
<protein>
    <submittedName>
        <fullName evidence="3">Tetratricopeptide repeat</fullName>
    </submittedName>
</protein>
<dbReference type="InterPro" id="IPR011990">
    <property type="entry name" value="TPR-like_helical_dom_sf"/>
</dbReference>
<dbReference type="InterPro" id="IPR019734">
    <property type="entry name" value="TPR_rpt"/>
</dbReference>
<name>A0A090MCS2_OSTTA</name>
<dbReference type="STRING" id="70448.A0A090MCS2"/>
<dbReference type="EMBL" id="CAID01000012">
    <property type="protein sequence ID" value="CEF99859.1"/>
    <property type="molecule type" value="Genomic_DNA"/>
</dbReference>
<dbReference type="InterPro" id="IPR050498">
    <property type="entry name" value="Ycf3"/>
</dbReference>
<keyword evidence="5" id="KW-1185">Reference proteome</keyword>
<reference evidence="4" key="3">
    <citation type="submission" date="2017-04" db="EMBL/GenBank/DDBJ databases">
        <title>Population genomics of picophytoplankton unveils novel chromosome hypervariability.</title>
        <authorList>
            <consortium name="DOE Joint Genome Institute"/>
            <person name="Blanc-Mathieu R."/>
            <person name="Krasovec M."/>
            <person name="Hebrard M."/>
            <person name="Yau S."/>
            <person name="Desgranges E."/>
            <person name="Martin J."/>
            <person name="Schackwitz W."/>
            <person name="Kuo A."/>
            <person name="Salin G."/>
            <person name="Donnadieu C."/>
            <person name="Desdevises Y."/>
            <person name="Sanchez-Ferandin S."/>
            <person name="Moreau H."/>
            <person name="Rivals E."/>
            <person name="Grigoriev I.V."/>
            <person name="Grimsley N."/>
            <person name="Eyre-Walker A."/>
            <person name="Piganeau G."/>
        </authorList>
    </citation>
    <scope>NUCLEOTIDE SEQUENCE [LARGE SCALE GENOMIC DNA]</scope>
    <source>
        <strain evidence="4">RCC 1115</strain>
    </source>
</reference>
<accession>A0A454Y1V6</accession>
<evidence type="ECO:0000313" key="5">
    <source>
        <dbReference type="Proteomes" id="UP000009170"/>
    </source>
</evidence>
<organism evidence="3 5">
    <name type="scientific">Ostreococcus tauri</name>
    <name type="common">Marine green alga</name>
    <dbReference type="NCBI Taxonomy" id="70448"/>
    <lineage>
        <taxon>Eukaryota</taxon>
        <taxon>Viridiplantae</taxon>
        <taxon>Chlorophyta</taxon>
        <taxon>Mamiellophyceae</taxon>
        <taxon>Mamiellales</taxon>
        <taxon>Bathycoccaceae</taxon>
        <taxon>Ostreococcus</taxon>
    </lineage>
</organism>
<evidence type="ECO:0000313" key="3">
    <source>
        <dbReference type="EMBL" id="CEF99859.1"/>
    </source>
</evidence>
<evidence type="ECO:0000256" key="1">
    <source>
        <dbReference type="ARBA" id="ARBA00022737"/>
    </source>
</evidence>
<dbReference type="AlphaFoldDB" id="A0A090MCS2"/>
<proteinExistence type="predicted"/>
<reference evidence="3 5" key="1">
    <citation type="journal article" date="2006" name="Proc. Natl. Acad. Sci. U.S.A.">
        <title>Genome analysis of the smallest free-living eukaryote Ostreococcus tauri unveils many unique features.</title>
        <authorList>
            <person name="Derelle E."/>
            <person name="Ferraz C."/>
            <person name="Rombauts S."/>
            <person name="Rouze P."/>
            <person name="Worden A.Z."/>
            <person name="Robbens S."/>
            <person name="Partensky F."/>
            <person name="Degroeve S."/>
            <person name="Echeynie S."/>
            <person name="Cooke R."/>
            <person name="Saeys Y."/>
            <person name="Wuyts J."/>
            <person name="Jabbari K."/>
            <person name="Bowler C."/>
            <person name="Panaud O."/>
            <person name="Piegu B."/>
            <person name="Ball S.G."/>
            <person name="Ral J.-P."/>
            <person name="Bouget F.-Y."/>
            <person name="Piganeau G."/>
            <person name="De Baets B."/>
            <person name="Picard A."/>
            <person name="Delseny M."/>
            <person name="Demaille J."/>
            <person name="Van de Peer Y."/>
            <person name="Moreau H."/>
        </authorList>
    </citation>
    <scope>NUCLEOTIDE SEQUENCE [LARGE SCALE GENOMIC DNA]</scope>
    <source>
        <strain evidence="3 5">OTTH0595</strain>
    </source>
</reference>
<dbReference type="PANTHER" id="PTHR44858:SF20">
    <property type="entry name" value="SHSP DOMAIN-CONTAINING PROTEIN"/>
    <property type="match status" value="1"/>
</dbReference>